<evidence type="ECO:0000256" key="1">
    <source>
        <dbReference type="SAM" id="MobiDB-lite"/>
    </source>
</evidence>
<dbReference type="EMBL" id="QXFZ01000150">
    <property type="protein sequence ID" value="KAE9130035.1"/>
    <property type="molecule type" value="Genomic_DNA"/>
</dbReference>
<evidence type="ECO:0000313" key="4">
    <source>
        <dbReference type="Proteomes" id="UP000440367"/>
    </source>
</evidence>
<organism evidence="3 4">
    <name type="scientific">Phytophthora fragariae</name>
    <dbReference type="NCBI Taxonomy" id="53985"/>
    <lineage>
        <taxon>Eukaryota</taxon>
        <taxon>Sar</taxon>
        <taxon>Stramenopiles</taxon>
        <taxon>Oomycota</taxon>
        <taxon>Peronosporomycetes</taxon>
        <taxon>Peronosporales</taxon>
        <taxon>Peronosporaceae</taxon>
        <taxon>Phytophthora</taxon>
    </lineage>
</organism>
<dbReference type="Proteomes" id="UP000441208">
    <property type="component" value="Unassembled WGS sequence"/>
</dbReference>
<feature type="region of interest" description="Disordered" evidence="1">
    <location>
        <begin position="86"/>
        <end position="137"/>
    </location>
</feature>
<evidence type="ECO:0000313" key="5">
    <source>
        <dbReference type="Proteomes" id="UP000441208"/>
    </source>
</evidence>
<comment type="caution">
    <text evidence="3">The sequence shown here is derived from an EMBL/GenBank/DDBJ whole genome shotgun (WGS) entry which is preliminary data.</text>
</comment>
<gene>
    <name evidence="3" type="ORF">PF002_g7765</name>
    <name evidence="2" type="ORF">PF007_g4647</name>
</gene>
<feature type="region of interest" description="Disordered" evidence="1">
    <location>
        <begin position="1"/>
        <end position="49"/>
    </location>
</feature>
<dbReference type="AlphaFoldDB" id="A0A6A3ZUI5"/>
<feature type="compositionally biased region" description="Low complexity" evidence="1">
    <location>
        <begin position="1"/>
        <end position="14"/>
    </location>
</feature>
<evidence type="ECO:0000313" key="2">
    <source>
        <dbReference type="EMBL" id="KAE9130035.1"/>
    </source>
</evidence>
<evidence type="ECO:0000313" key="3">
    <source>
        <dbReference type="EMBL" id="KAE9244432.1"/>
    </source>
</evidence>
<dbReference type="EMBL" id="QXGD01000293">
    <property type="protein sequence ID" value="KAE9244432.1"/>
    <property type="molecule type" value="Genomic_DNA"/>
</dbReference>
<reference evidence="4 5" key="1">
    <citation type="submission" date="2018-08" db="EMBL/GenBank/DDBJ databases">
        <title>Genomic investigation of the strawberry pathogen Phytophthora fragariae indicates pathogenicity is determined by transcriptional variation in three key races.</title>
        <authorList>
            <person name="Adams T.M."/>
            <person name="Armitage A.D."/>
            <person name="Sobczyk M.K."/>
            <person name="Bates H.J."/>
            <person name="Dunwell J.M."/>
            <person name="Nellist C.F."/>
            <person name="Harrison R.J."/>
        </authorList>
    </citation>
    <scope>NUCLEOTIDE SEQUENCE [LARGE SCALE GENOMIC DNA]</scope>
    <source>
        <strain evidence="3 4">BC-1</strain>
        <strain evidence="2 5">NOV-71</strain>
    </source>
</reference>
<name>A0A6A3ZUI5_9STRA</name>
<sequence>MILPAAEPASPVVAPREDPSTVEAPPAVPLAATRLMPATPPLPPANLPQLRPNLQALLLDPHQRPPAPLCPPPRVPILARLVRRLLRQQVGAPRPRTSSSSTTTPRPPHRSPNRLAASVPPPSQAGGTRRPNCRPQG</sequence>
<dbReference type="Proteomes" id="UP000440367">
    <property type="component" value="Unassembled WGS sequence"/>
</dbReference>
<accession>A0A6A3ZUI5</accession>
<protein>
    <submittedName>
        <fullName evidence="3">Uncharacterized protein</fullName>
    </submittedName>
</protein>
<feature type="compositionally biased region" description="Low complexity" evidence="1">
    <location>
        <begin position="93"/>
        <end position="104"/>
    </location>
</feature>
<proteinExistence type="predicted"/>